<reference evidence="1" key="1">
    <citation type="submission" date="2021-11" db="EMBL/GenBank/DDBJ databases">
        <title>Streptomyces corallinus and Kineosporia corallina sp. nov., two new coral-derived marine actinobacteria.</title>
        <authorList>
            <person name="Buangrab K."/>
            <person name="Sutthacheep M."/>
            <person name="Yeemin T."/>
            <person name="Harunari E."/>
            <person name="Igarashi Y."/>
            <person name="Sripreechasak P."/>
            <person name="Kanchanasin P."/>
            <person name="Tanasupawat S."/>
            <person name="Phongsopitanun W."/>
        </authorList>
    </citation>
    <scope>NUCLEOTIDE SEQUENCE</scope>
    <source>
        <strain evidence="1">JCM 31032</strain>
    </source>
</reference>
<dbReference type="RefSeq" id="WP_231447655.1">
    <property type="nucleotide sequence ID" value="NZ_JAJOMB010000018.1"/>
</dbReference>
<dbReference type="EMBL" id="JAJOMB010000018">
    <property type="protein sequence ID" value="MCD5314852.1"/>
    <property type="molecule type" value="Genomic_DNA"/>
</dbReference>
<protein>
    <recommendedName>
        <fullName evidence="3">Alpha/beta hydrolase</fullName>
    </recommendedName>
</protein>
<evidence type="ECO:0000313" key="2">
    <source>
        <dbReference type="Proteomes" id="UP001138997"/>
    </source>
</evidence>
<sequence length="184" mass="19795">MNDFLAEVAGEGNFRKSKVTLGQVRLFLLAATVDPAKYTPVITELLKDGALKTESTIERTALSFARVIDDGPALPSNVGFRSEMCQAYGEIDGLAEGDAIARSFADQLGPCTGTQFWDDNLPESIEAQACLIVNEEDLVASPDLIDDYRKAFGPDRLRTVNAPAHELPLGALKALTFTDGGSCR</sequence>
<evidence type="ECO:0008006" key="3">
    <source>
        <dbReference type="Google" id="ProtNLM"/>
    </source>
</evidence>
<gene>
    <name evidence="1" type="ORF">LR394_28515</name>
</gene>
<keyword evidence="2" id="KW-1185">Reference proteome</keyword>
<dbReference type="Proteomes" id="UP001138997">
    <property type="component" value="Unassembled WGS sequence"/>
</dbReference>
<proteinExistence type="predicted"/>
<dbReference type="AlphaFoldDB" id="A0A9X1NGT4"/>
<accession>A0A9X1NGT4</accession>
<organism evidence="1 2">
    <name type="scientific">Kineosporia babensis</name>
    <dbReference type="NCBI Taxonomy" id="499548"/>
    <lineage>
        <taxon>Bacteria</taxon>
        <taxon>Bacillati</taxon>
        <taxon>Actinomycetota</taxon>
        <taxon>Actinomycetes</taxon>
        <taxon>Kineosporiales</taxon>
        <taxon>Kineosporiaceae</taxon>
        <taxon>Kineosporia</taxon>
    </lineage>
</organism>
<name>A0A9X1NGT4_9ACTN</name>
<comment type="caution">
    <text evidence="1">The sequence shown here is derived from an EMBL/GenBank/DDBJ whole genome shotgun (WGS) entry which is preliminary data.</text>
</comment>
<evidence type="ECO:0000313" key="1">
    <source>
        <dbReference type="EMBL" id="MCD5314852.1"/>
    </source>
</evidence>